<name>A0A0J5VW29_BURCE</name>
<feature type="region of interest" description="Disordered" evidence="1">
    <location>
        <begin position="27"/>
        <end position="67"/>
    </location>
</feature>
<evidence type="ECO:0000313" key="3">
    <source>
        <dbReference type="Proteomes" id="UP000036338"/>
    </source>
</evidence>
<evidence type="ECO:0000256" key="1">
    <source>
        <dbReference type="SAM" id="MobiDB-lite"/>
    </source>
</evidence>
<protein>
    <submittedName>
        <fullName evidence="2">Uncharacterized protein</fullName>
    </submittedName>
</protein>
<dbReference type="EMBL" id="LDWR01000113">
    <property type="protein sequence ID" value="KML41239.1"/>
    <property type="molecule type" value="Genomic_DNA"/>
</dbReference>
<accession>A0A0J5VW29</accession>
<proteinExistence type="predicted"/>
<reference evidence="2 3" key="1">
    <citation type="submission" date="2015-05" db="EMBL/GenBank/DDBJ databases">
        <title>Draft genome of Burkholderia cepacia LK29.</title>
        <authorList>
            <person name="Chan X.Y."/>
        </authorList>
    </citation>
    <scope>NUCLEOTIDE SEQUENCE [LARGE SCALE GENOMIC DNA]</scope>
    <source>
        <strain evidence="2 3">LK29</strain>
    </source>
</reference>
<organism evidence="2 3">
    <name type="scientific">Burkholderia cepacia</name>
    <name type="common">Pseudomonas cepacia</name>
    <dbReference type="NCBI Taxonomy" id="292"/>
    <lineage>
        <taxon>Bacteria</taxon>
        <taxon>Pseudomonadati</taxon>
        <taxon>Pseudomonadota</taxon>
        <taxon>Betaproteobacteria</taxon>
        <taxon>Burkholderiales</taxon>
        <taxon>Burkholderiaceae</taxon>
        <taxon>Burkholderia</taxon>
        <taxon>Burkholderia cepacia complex</taxon>
    </lineage>
</organism>
<dbReference type="Proteomes" id="UP000036338">
    <property type="component" value="Unassembled WGS sequence"/>
</dbReference>
<evidence type="ECO:0000313" key="2">
    <source>
        <dbReference type="EMBL" id="KML41239.1"/>
    </source>
</evidence>
<gene>
    <name evidence="2" type="ORF">VL15_38050</name>
</gene>
<dbReference type="RefSeq" id="WP_048252050.1">
    <property type="nucleotide sequence ID" value="NZ_LDWR01000113.1"/>
</dbReference>
<dbReference type="AlphaFoldDB" id="A0A0J5VW29"/>
<dbReference type="PATRIC" id="fig|292.27.peg.799"/>
<sequence length="67" mass="7073">MSQLVQIAPGVVFSADVLGVEWARKYRQTHAHVSSSEDPEPEHPSSGTAPESTPAAPSSMPGQMSLL</sequence>
<comment type="caution">
    <text evidence="2">The sequence shown here is derived from an EMBL/GenBank/DDBJ whole genome shotgun (WGS) entry which is preliminary data.</text>
</comment>